<feature type="region of interest" description="Disordered" evidence="1">
    <location>
        <begin position="1"/>
        <end position="101"/>
    </location>
</feature>
<reference evidence="2" key="1">
    <citation type="submission" date="2020-02" db="EMBL/GenBank/DDBJ databases">
        <authorList>
            <person name="Meier V. D."/>
        </authorList>
    </citation>
    <scope>NUCLEOTIDE SEQUENCE</scope>
    <source>
        <strain evidence="2">AVDCRST_MAG19</strain>
    </source>
</reference>
<feature type="non-terminal residue" evidence="2">
    <location>
        <position position="1"/>
    </location>
</feature>
<dbReference type="AlphaFoldDB" id="A0A6J4UMU7"/>
<accession>A0A6J4UMU7</accession>
<dbReference type="EMBL" id="CADCWL010000041">
    <property type="protein sequence ID" value="CAA9553626.1"/>
    <property type="molecule type" value="Genomic_DNA"/>
</dbReference>
<evidence type="ECO:0000256" key="1">
    <source>
        <dbReference type="SAM" id="MobiDB-lite"/>
    </source>
</evidence>
<gene>
    <name evidence="2" type="ORF">AVDCRST_MAG19-1035</name>
</gene>
<sequence length="101" mass="10230">GDGDGRSGGAGGRLAGGRGDHVLRHGVVPGQPAVAGVARPPGDPLPGRRPRRERGRHGLGRGPERRLPPDSDHRPRPRRPGLDRADRRGAGGGTAGAGAGL</sequence>
<feature type="compositionally biased region" description="Basic residues" evidence="1">
    <location>
        <begin position="48"/>
        <end position="59"/>
    </location>
</feature>
<feature type="non-terminal residue" evidence="2">
    <location>
        <position position="101"/>
    </location>
</feature>
<feature type="compositionally biased region" description="Gly residues" evidence="1">
    <location>
        <begin position="90"/>
        <end position="101"/>
    </location>
</feature>
<protein>
    <submittedName>
        <fullName evidence="2">Uncharacterized protein</fullName>
    </submittedName>
</protein>
<feature type="compositionally biased region" description="Gly residues" evidence="1">
    <location>
        <begin position="1"/>
        <end position="17"/>
    </location>
</feature>
<feature type="compositionally biased region" description="Low complexity" evidence="1">
    <location>
        <begin position="26"/>
        <end position="40"/>
    </location>
</feature>
<organism evidence="2">
    <name type="scientific">uncultured Thermomicrobiales bacterium</name>
    <dbReference type="NCBI Taxonomy" id="1645740"/>
    <lineage>
        <taxon>Bacteria</taxon>
        <taxon>Pseudomonadati</taxon>
        <taxon>Thermomicrobiota</taxon>
        <taxon>Thermomicrobia</taxon>
        <taxon>Thermomicrobiales</taxon>
        <taxon>environmental samples</taxon>
    </lineage>
</organism>
<feature type="compositionally biased region" description="Basic and acidic residues" evidence="1">
    <location>
        <begin position="62"/>
        <end position="89"/>
    </location>
</feature>
<name>A0A6J4UMU7_9BACT</name>
<evidence type="ECO:0000313" key="2">
    <source>
        <dbReference type="EMBL" id="CAA9553626.1"/>
    </source>
</evidence>
<proteinExistence type="predicted"/>